<dbReference type="RefSeq" id="WP_245740404.1">
    <property type="nucleotide sequence ID" value="NZ_FNFB01000013.1"/>
</dbReference>
<keyword evidence="4" id="KW-1185">Reference proteome</keyword>
<dbReference type="SUPFAM" id="SSF63817">
    <property type="entry name" value="Sortase"/>
    <property type="match status" value="1"/>
</dbReference>
<dbReference type="InterPro" id="IPR023365">
    <property type="entry name" value="Sortase_dom-sf"/>
</dbReference>
<keyword evidence="2" id="KW-0732">Signal</keyword>
<gene>
    <name evidence="3" type="ORF">SAMN05421874_113168</name>
</gene>
<feature type="signal peptide" evidence="2">
    <location>
        <begin position="1"/>
        <end position="25"/>
    </location>
</feature>
<dbReference type="Pfam" id="PF04203">
    <property type="entry name" value="Sortase"/>
    <property type="match status" value="1"/>
</dbReference>
<proteinExistence type="predicted"/>
<dbReference type="PROSITE" id="PS51257">
    <property type="entry name" value="PROKAR_LIPOPROTEIN"/>
    <property type="match status" value="1"/>
</dbReference>
<dbReference type="InterPro" id="IPR042001">
    <property type="entry name" value="Sortase_F"/>
</dbReference>
<evidence type="ECO:0000313" key="4">
    <source>
        <dbReference type="Proteomes" id="UP000198683"/>
    </source>
</evidence>
<evidence type="ECO:0000313" key="3">
    <source>
        <dbReference type="EMBL" id="SDK96237.1"/>
    </source>
</evidence>
<feature type="chain" id="PRO_5011718804" evidence="2">
    <location>
        <begin position="26"/>
        <end position="188"/>
    </location>
</feature>
<dbReference type="InterPro" id="IPR005754">
    <property type="entry name" value="Sortase"/>
</dbReference>
<dbReference type="CDD" id="cd05829">
    <property type="entry name" value="Sortase_F"/>
    <property type="match status" value="1"/>
</dbReference>
<dbReference type="EMBL" id="FNFB01000013">
    <property type="protein sequence ID" value="SDK96237.1"/>
    <property type="molecule type" value="Genomic_DNA"/>
</dbReference>
<protein>
    <submittedName>
        <fullName evidence="3">Sortase family protein</fullName>
    </submittedName>
</protein>
<dbReference type="Proteomes" id="UP000198683">
    <property type="component" value="Unassembled WGS sequence"/>
</dbReference>
<dbReference type="AlphaFoldDB" id="A0A1G9G6M3"/>
<accession>A0A1G9G6M3</accession>
<organism evidence="3 4">
    <name type="scientific">Nonomuraea maritima</name>
    <dbReference type="NCBI Taxonomy" id="683260"/>
    <lineage>
        <taxon>Bacteria</taxon>
        <taxon>Bacillati</taxon>
        <taxon>Actinomycetota</taxon>
        <taxon>Actinomycetes</taxon>
        <taxon>Streptosporangiales</taxon>
        <taxon>Streptosporangiaceae</taxon>
        <taxon>Nonomuraea</taxon>
    </lineage>
</organism>
<keyword evidence="1" id="KW-0378">Hydrolase</keyword>
<sequence>MRRILAVTVLVVAIAACGDSPPSSAPSAVATDTPVAAVTPRPAVADPARIRIPAIGVDAPLVRLGLAGDGSMQTPDFGKAGWYKEGPRPGEPGPAVIAAHVDGKSGPDVFAKLGRLRKGAKIVVVDKSGQTHQFVAGKTQQSAKTALPTEEIWGETAKPALRLITCGGTFDRASGHYDSNVIVWADSV</sequence>
<evidence type="ECO:0000256" key="2">
    <source>
        <dbReference type="SAM" id="SignalP"/>
    </source>
</evidence>
<evidence type="ECO:0000256" key="1">
    <source>
        <dbReference type="ARBA" id="ARBA00022801"/>
    </source>
</evidence>
<dbReference type="NCBIfam" id="NF033748">
    <property type="entry name" value="class_F_sortase"/>
    <property type="match status" value="1"/>
</dbReference>
<reference evidence="3 4" key="1">
    <citation type="submission" date="2016-10" db="EMBL/GenBank/DDBJ databases">
        <authorList>
            <person name="de Groot N.N."/>
        </authorList>
    </citation>
    <scope>NUCLEOTIDE SEQUENCE [LARGE SCALE GENOMIC DNA]</scope>
    <source>
        <strain evidence="3 4">CGMCC 4.5681</strain>
    </source>
</reference>
<name>A0A1G9G6M3_9ACTN</name>
<dbReference type="GO" id="GO:0016787">
    <property type="term" value="F:hydrolase activity"/>
    <property type="evidence" value="ECO:0007669"/>
    <property type="project" value="UniProtKB-KW"/>
</dbReference>
<dbReference type="Gene3D" id="2.40.260.10">
    <property type="entry name" value="Sortase"/>
    <property type="match status" value="1"/>
</dbReference>